<evidence type="ECO:0000313" key="1">
    <source>
        <dbReference type="EMBL" id="CAF1547959.1"/>
    </source>
</evidence>
<dbReference type="Proteomes" id="UP000663864">
    <property type="component" value="Unassembled WGS sequence"/>
</dbReference>
<protein>
    <submittedName>
        <fullName evidence="1">Uncharacterized protein</fullName>
    </submittedName>
</protein>
<accession>A0A815WUV2</accession>
<name>A0A815WUV2_9BILA</name>
<gene>
    <name evidence="1" type="ORF">ZHD862_LOCUS39270</name>
</gene>
<dbReference type="AlphaFoldDB" id="A0A815WUV2"/>
<organism evidence="1 2">
    <name type="scientific">Rotaria sordida</name>
    <dbReference type="NCBI Taxonomy" id="392033"/>
    <lineage>
        <taxon>Eukaryota</taxon>
        <taxon>Metazoa</taxon>
        <taxon>Spiralia</taxon>
        <taxon>Gnathifera</taxon>
        <taxon>Rotifera</taxon>
        <taxon>Eurotatoria</taxon>
        <taxon>Bdelloidea</taxon>
        <taxon>Philodinida</taxon>
        <taxon>Philodinidae</taxon>
        <taxon>Rotaria</taxon>
    </lineage>
</organism>
<dbReference type="EMBL" id="CAJNOT010016004">
    <property type="protein sequence ID" value="CAF1547959.1"/>
    <property type="molecule type" value="Genomic_DNA"/>
</dbReference>
<evidence type="ECO:0000313" key="2">
    <source>
        <dbReference type="Proteomes" id="UP000663864"/>
    </source>
</evidence>
<sequence>RPRNPIHSSTIIKRIELKDLLYLTRAMKKQQENKQRHYTKNEMKIYLV</sequence>
<feature type="non-terminal residue" evidence="1">
    <location>
        <position position="1"/>
    </location>
</feature>
<proteinExistence type="predicted"/>
<comment type="caution">
    <text evidence="1">The sequence shown here is derived from an EMBL/GenBank/DDBJ whole genome shotgun (WGS) entry which is preliminary data.</text>
</comment>
<reference evidence="1" key="1">
    <citation type="submission" date="2021-02" db="EMBL/GenBank/DDBJ databases">
        <authorList>
            <person name="Nowell W R."/>
        </authorList>
    </citation>
    <scope>NUCLEOTIDE SEQUENCE</scope>
</reference>